<keyword evidence="12" id="KW-1185">Reference proteome</keyword>
<dbReference type="InParanoid" id="G9N814"/>
<dbReference type="OrthoDB" id="10266426at2759"/>
<evidence type="ECO:0000256" key="1">
    <source>
        <dbReference type="ARBA" id="ARBA00004448"/>
    </source>
</evidence>
<evidence type="ECO:0000313" key="11">
    <source>
        <dbReference type="EMBL" id="EHK17126.1"/>
    </source>
</evidence>
<evidence type="ECO:0008006" key="13">
    <source>
        <dbReference type="Google" id="ProtNLM"/>
    </source>
</evidence>
<evidence type="ECO:0000256" key="7">
    <source>
        <dbReference type="ARBA" id="ARBA00023128"/>
    </source>
</evidence>
<dbReference type="GO" id="GO:0015218">
    <property type="term" value="F:pyrimidine nucleotide transmembrane transporter activity"/>
    <property type="evidence" value="ECO:0007669"/>
    <property type="project" value="InterPro"/>
</dbReference>
<dbReference type="GO" id="GO:0005743">
    <property type="term" value="C:mitochondrial inner membrane"/>
    <property type="evidence" value="ECO:0007669"/>
    <property type="project" value="UniProtKB-SubCell"/>
</dbReference>
<comment type="similarity">
    <text evidence="10">Belongs to the mitochondrial carrier (TC 2.A.29) family.</text>
</comment>
<dbReference type="PANTHER" id="PTHR45829:SF1">
    <property type="entry name" value="CARRIER PROTEIN, PUTATIVE (AFU_ORTHOLOGUE AFUA_4G06780)-RELATED"/>
    <property type="match status" value="1"/>
</dbReference>
<keyword evidence="8 9" id="KW-0472">Membrane</keyword>
<comment type="subcellular location">
    <subcellularLocation>
        <location evidence="1">Mitochondrion inner membrane</location>
        <topology evidence="1">Multi-pass membrane protein</topology>
    </subcellularLocation>
</comment>
<dbReference type="AlphaFoldDB" id="G9N814"/>
<dbReference type="Pfam" id="PF00153">
    <property type="entry name" value="Mito_carr"/>
    <property type="match status" value="2"/>
</dbReference>
<dbReference type="InterPro" id="IPR049562">
    <property type="entry name" value="SLC25A33/36-like"/>
</dbReference>
<dbReference type="InterPro" id="IPR023395">
    <property type="entry name" value="MCP_dom_sf"/>
</dbReference>
<dbReference type="eggNOG" id="KOG0764">
    <property type="taxonomic scope" value="Eukaryota"/>
</dbReference>
<keyword evidence="5" id="KW-0999">Mitochondrion inner membrane</keyword>
<dbReference type="PROSITE" id="PS50920">
    <property type="entry name" value="SOLCAR"/>
    <property type="match status" value="2"/>
</dbReference>
<dbReference type="HOGENOM" id="CLU_015166_10_8_1"/>
<sequence>MYTSEGLVSFYSGLTPVLLGLTHVAVELPTYEYLKTRFTGHGMGEGSGEAHWFGILSASMLSRILASSATLGKGGIVDNRKYRGSVMTFRTILQEEGWRPLYAGLGSNMMRAVPAATVTMLAYEYIMRFLYCAKQEGQPKSTDTKVNHE</sequence>
<evidence type="ECO:0000256" key="9">
    <source>
        <dbReference type="PROSITE-ProRule" id="PRU00282"/>
    </source>
</evidence>
<dbReference type="Proteomes" id="UP000007115">
    <property type="component" value="Unassembled WGS sequence"/>
</dbReference>
<dbReference type="Gene3D" id="1.50.40.10">
    <property type="entry name" value="Mitochondrial carrier domain"/>
    <property type="match status" value="1"/>
</dbReference>
<keyword evidence="3 9" id="KW-0812">Transmembrane</keyword>
<keyword evidence="2 10" id="KW-0813">Transport</keyword>
<comment type="caution">
    <text evidence="11">The sequence shown here is derived from an EMBL/GenBank/DDBJ whole genome shotgun (WGS) entry which is preliminary data.</text>
</comment>
<dbReference type="VEuPathDB" id="FungiDB:TRIVIDRAFT_195125"/>
<evidence type="ECO:0000256" key="6">
    <source>
        <dbReference type="ARBA" id="ARBA00022989"/>
    </source>
</evidence>
<evidence type="ECO:0000313" key="12">
    <source>
        <dbReference type="Proteomes" id="UP000007115"/>
    </source>
</evidence>
<keyword evidence="6" id="KW-1133">Transmembrane helix</keyword>
<evidence type="ECO:0000256" key="10">
    <source>
        <dbReference type="RuleBase" id="RU000488"/>
    </source>
</evidence>
<dbReference type="PANTHER" id="PTHR45829">
    <property type="entry name" value="MITOCHONDRIAL CARRIER PROTEIN RIM2"/>
    <property type="match status" value="1"/>
</dbReference>
<dbReference type="RefSeq" id="XP_013951328.1">
    <property type="nucleotide sequence ID" value="XM_014095853.1"/>
</dbReference>
<keyword evidence="4" id="KW-0677">Repeat</keyword>
<dbReference type="GO" id="GO:1990519">
    <property type="term" value="P:pyrimidine nucleotide import into mitochondrion"/>
    <property type="evidence" value="ECO:0007669"/>
    <property type="project" value="TreeGrafter"/>
</dbReference>
<evidence type="ECO:0000256" key="5">
    <source>
        <dbReference type="ARBA" id="ARBA00022792"/>
    </source>
</evidence>
<evidence type="ECO:0000256" key="3">
    <source>
        <dbReference type="ARBA" id="ARBA00022692"/>
    </source>
</evidence>
<organism evidence="11 12">
    <name type="scientific">Hypocrea virens (strain Gv29-8 / FGSC 10586)</name>
    <name type="common">Gliocladium virens</name>
    <name type="synonym">Trichoderma virens</name>
    <dbReference type="NCBI Taxonomy" id="413071"/>
    <lineage>
        <taxon>Eukaryota</taxon>
        <taxon>Fungi</taxon>
        <taxon>Dikarya</taxon>
        <taxon>Ascomycota</taxon>
        <taxon>Pezizomycotina</taxon>
        <taxon>Sordariomycetes</taxon>
        <taxon>Hypocreomycetidae</taxon>
        <taxon>Hypocreales</taxon>
        <taxon>Hypocreaceae</taxon>
        <taxon>Trichoderma</taxon>
    </lineage>
</organism>
<feature type="repeat" description="Solcar" evidence="9">
    <location>
        <begin position="1"/>
        <end position="37"/>
    </location>
</feature>
<evidence type="ECO:0000256" key="2">
    <source>
        <dbReference type="ARBA" id="ARBA00022448"/>
    </source>
</evidence>
<feature type="repeat" description="Solcar" evidence="9">
    <location>
        <begin position="46"/>
        <end position="129"/>
    </location>
</feature>
<dbReference type="EMBL" id="ABDF02000089">
    <property type="protein sequence ID" value="EHK17126.1"/>
    <property type="molecule type" value="Genomic_DNA"/>
</dbReference>
<keyword evidence="7" id="KW-0496">Mitochondrion</keyword>
<dbReference type="SUPFAM" id="SSF103506">
    <property type="entry name" value="Mitochondrial carrier"/>
    <property type="match status" value="1"/>
</dbReference>
<gene>
    <name evidence="11" type="ORF">TRIVIDRAFT_195125</name>
</gene>
<accession>G9N814</accession>
<evidence type="ECO:0000256" key="8">
    <source>
        <dbReference type="ARBA" id="ARBA00023136"/>
    </source>
</evidence>
<reference evidence="11 12" key="1">
    <citation type="journal article" date="2011" name="Genome Biol.">
        <title>Comparative genome sequence analysis underscores mycoparasitism as the ancestral life style of Trichoderma.</title>
        <authorList>
            <person name="Kubicek C.P."/>
            <person name="Herrera-Estrella A."/>
            <person name="Seidl-Seiboth V."/>
            <person name="Martinez D.A."/>
            <person name="Druzhinina I.S."/>
            <person name="Thon M."/>
            <person name="Zeilinger S."/>
            <person name="Casas-Flores S."/>
            <person name="Horwitz B.A."/>
            <person name="Mukherjee P.K."/>
            <person name="Mukherjee M."/>
            <person name="Kredics L."/>
            <person name="Alcaraz L.D."/>
            <person name="Aerts A."/>
            <person name="Antal Z."/>
            <person name="Atanasova L."/>
            <person name="Cervantes-Badillo M.G."/>
            <person name="Challacombe J."/>
            <person name="Chertkov O."/>
            <person name="McCluskey K."/>
            <person name="Coulpier F."/>
            <person name="Deshpande N."/>
            <person name="von Doehren H."/>
            <person name="Ebbole D.J."/>
            <person name="Esquivel-Naranjo E.U."/>
            <person name="Fekete E."/>
            <person name="Flipphi M."/>
            <person name="Glaser F."/>
            <person name="Gomez-Rodriguez E.Y."/>
            <person name="Gruber S."/>
            <person name="Han C."/>
            <person name="Henrissat B."/>
            <person name="Hermosa R."/>
            <person name="Hernandez-Onate M."/>
            <person name="Karaffa L."/>
            <person name="Kosti I."/>
            <person name="Le Crom S."/>
            <person name="Lindquist E."/>
            <person name="Lucas S."/>
            <person name="Luebeck M."/>
            <person name="Luebeck P.S."/>
            <person name="Margeot A."/>
            <person name="Metz B."/>
            <person name="Misra M."/>
            <person name="Nevalainen H."/>
            <person name="Omann M."/>
            <person name="Packer N."/>
            <person name="Perrone G."/>
            <person name="Uresti-Rivera E.E."/>
            <person name="Salamov A."/>
            <person name="Schmoll M."/>
            <person name="Seiboth B."/>
            <person name="Shapiro H."/>
            <person name="Sukno S."/>
            <person name="Tamayo-Ramos J.A."/>
            <person name="Tisch D."/>
            <person name="Wiest A."/>
            <person name="Wilkinson H.H."/>
            <person name="Zhang M."/>
            <person name="Coutinho P.M."/>
            <person name="Kenerley C.M."/>
            <person name="Monte E."/>
            <person name="Baker S.E."/>
            <person name="Grigoriev I.V."/>
        </authorList>
    </citation>
    <scope>NUCLEOTIDE SEQUENCE [LARGE SCALE GENOMIC DNA]</scope>
    <source>
        <strain evidence="12">Gv29-8 / FGSC 10586</strain>
    </source>
</reference>
<evidence type="ECO:0000256" key="4">
    <source>
        <dbReference type="ARBA" id="ARBA00022737"/>
    </source>
</evidence>
<name>G9N814_HYPVG</name>
<proteinExistence type="inferred from homology"/>
<protein>
    <recommendedName>
        <fullName evidence="13">Mitochondrial carrier protein</fullName>
    </recommendedName>
</protein>
<dbReference type="InterPro" id="IPR018108">
    <property type="entry name" value="MCP_transmembrane"/>
</dbReference>
<dbReference type="OMA" id="HEYMEGM"/>
<dbReference type="GeneID" id="25789871"/>